<comment type="caution">
    <text evidence="1">The sequence shown here is derived from an EMBL/GenBank/DDBJ whole genome shotgun (WGS) entry which is preliminary data.</text>
</comment>
<gene>
    <name evidence="1" type="ORF">ODALV1_LOCUS17644</name>
</gene>
<dbReference type="Proteomes" id="UP001642540">
    <property type="component" value="Unassembled WGS sequence"/>
</dbReference>
<name>A0ABP1R193_9HEXA</name>
<keyword evidence="2" id="KW-1185">Reference proteome</keyword>
<organism evidence="1 2">
    <name type="scientific">Orchesella dallaii</name>
    <dbReference type="NCBI Taxonomy" id="48710"/>
    <lineage>
        <taxon>Eukaryota</taxon>
        <taxon>Metazoa</taxon>
        <taxon>Ecdysozoa</taxon>
        <taxon>Arthropoda</taxon>
        <taxon>Hexapoda</taxon>
        <taxon>Collembola</taxon>
        <taxon>Entomobryomorpha</taxon>
        <taxon>Entomobryoidea</taxon>
        <taxon>Orchesellidae</taxon>
        <taxon>Orchesellinae</taxon>
        <taxon>Orchesella</taxon>
    </lineage>
</organism>
<sequence>MRSGDYPAITPAIRRLSITVVTFATVKNCVRTISFKDENVHAMTSINLVDRGDWTSFTYLKANVRKQLLRLSFSETLFTVNALTVCFLDVFNVLSYKPTPRNLFDAYVSTLISSPDGYIPLSYYTHFADPEYSGDPTGMLSNLMLSMNRIIAPLHLVKNGVRHIYLSILYHKTPQIHVYDTCNLFASNKIREEHANGIINGLYTTTGAQPKRYKIIHQKVLSNSTTLRVLSTYCI</sequence>
<protein>
    <submittedName>
        <fullName evidence="1">Uncharacterized protein</fullName>
    </submittedName>
</protein>
<dbReference type="EMBL" id="CAXLJM020000054">
    <property type="protein sequence ID" value="CAL8117337.1"/>
    <property type="molecule type" value="Genomic_DNA"/>
</dbReference>
<reference evidence="1 2" key="1">
    <citation type="submission" date="2024-08" db="EMBL/GenBank/DDBJ databases">
        <authorList>
            <person name="Cucini C."/>
            <person name="Frati F."/>
        </authorList>
    </citation>
    <scope>NUCLEOTIDE SEQUENCE [LARGE SCALE GENOMIC DNA]</scope>
</reference>
<accession>A0ABP1R193</accession>
<proteinExistence type="predicted"/>
<evidence type="ECO:0000313" key="2">
    <source>
        <dbReference type="Proteomes" id="UP001642540"/>
    </source>
</evidence>
<evidence type="ECO:0000313" key="1">
    <source>
        <dbReference type="EMBL" id="CAL8117337.1"/>
    </source>
</evidence>